<dbReference type="Proteomes" id="UP001353952">
    <property type="component" value="Unassembled WGS sequence"/>
</dbReference>
<dbReference type="Gene3D" id="3.40.309.10">
    <property type="entry name" value="Aldehyde Dehydrogenase, Chain A, domain 2"/>
    <property type="match status" value="1"/>
</dbReference>
<sequence length="117" mass="12422">MSFDTEDEVVRLANDTDYGLAAGVWTTNLSRAHRMAAHLAARTSTIRPGVGRSAVRVRAEEVGITPWNDQPCLFLLHRGTSPATWSSRCGASRRTNCRPGPCPTGSAPGSCGAVPPC</sequence>
<dbReference type="EMBL" id="JAYXNZ010000001">
    <property type="protein sequence ID" value="MEC7051058.1"/>
    <property type="molecule type" value="Genomic_DNA"/>
</dbReference>
<evidence type="ECO:0000313" key="2">
    <source>
        <dbReference type="EMBL" id="MEC7051058.1"/>
    </source>
</evidence>
<evidence type="ECO:0000313" key="3">
    <source>
        <dbReference type="Proteomes" id="UP001353952"/>
    </source>
</evidence>
<gene>
    <name evidence="2" type="ORF">RFN57_01840</name>
</gene>
<name>A0ABU6LNJ8_9ACTN</name>
<comment type="caution">
    <text evidence="2">The sequence shown here is derived from an EMBL/GenBank/DDBJ whole genome shotgun (WGS) entry which is preliminary data.</text>
</comment>
<accession>A0ABU6LNJ8</accession>
<dbReference type="PANTHER" id="PTHR11699">
    <property type="entry name" value="ALDEHYDE DEHYDROGENASE-RELATED"/>
    <property type="match status" value="1"/>
</dbReference>
<organism evidence="2 3">
    <name type="scientific">Streptomyces violaceochromogenes</name>
    <dbReference type="NCBI Taxonomy" id="67377"/>
    <lineage>
        <taxon>Bacteria</taxon>
        <taxon>Bacillati</taxon>
        <taxon>Actinomycetota</taxon>
        <taxon>Actinomycetes</taxon>
        <taxon>Kitasatosporales</taxon>
        <taxon>Streptomycetaceae</taxon>
        <taxon>Streptomyces</taxon>
    </lineage>
</organism>
<protein>
    <submittedName>
        <fullName evidence="2">Aldehyde dehydrogenase family protein</fullName>
    </submittedName>
</protein>
<feature type="domain" description="Aldehyde dehydrogenase" evidence="1">
    <location>
        <begin position="1"/>
        <end position="42"/>
    </location>
</feature>
<keyword evidence="3" id="KW-1185">Reference proteome</keyword>
<dbReference type="InterPro" id="IPR015590">
    <property type="entry name" value="Aldehyde_DH_dom"/>
</dbReference>
<dbReference type="InterPro" id="IPR016163">
    <property type="entry name" value="Ald_DH_C"/>
</dbReference>
<dbReference type="Pfam" id="PF00171">
    <property type="entry name" value="Aldedh"/>
    <property type="match status" value="1"/>
</dbReference>
<dbReference type="SUPFAM" id="SSF53720">
    <property type="entry name" value="ALDH-like"/>
    <property type="match status" value="1"/>
</dbReference>
<proteinExistence type="predicted"/>
<dbReference type="RefSeq" id="WP_268254270.1">
    <property type="nucleotide sequence ID" value="NZ_BMUO01000008.1"/>
</dbReference>
<reference evidence="2 3" key="1">
    <citation type="submission" date="2024-01" db="EMBL/GenBank/DDBJ databases">
        <title>Genome analysis.</title>
        <authorList>
            <person name="Zhang K."/>
        </authorList>
    </citation>
    <scope>NUCLEOTIDE SEQUENCE [LARGE SCALE GENOMIC DNA]</scope>
    <source>
        <strain evidence="2 3">CGMCC 4.1753</strain>
    </source>
</reference>
<evidence type="ECO:0000259" key="1">
    <source>
        <dbReference type="Pfam" id="PF00171"/>
    </source>
</evidence>
<dbReference type="InterPro" id="IPR016161">
    <property type="entry name" value="Ald_DH/histidinol_DH"/>
</dbReference>